<evidence type="ECO:0000256" key="5">
    <source>
        <dbReference type="SAM" id="Phobius"/>
    </source>
</evidence>
<proteinExistence type="predicted"/>
<evidence type="ECO:0000313" key="8">
    <source>
        <dbReference type="Proteomes" id="UP000006281"/>
    </source>
</evidence>
<dbReference type="Gene3D" id="1.20.1250.20">
    <property type="entry name" value="MFS general substrate transporter like domains"/>
    <property type="match status" value="2"/>
</dbReference>
<sequence length="397" mass="39560">MAYLGLFAARGAVAFTAAGFFARLPLAMTGIGVITMLSRQRGEYALAGGVAASLTLAMAVLGPQVSRLVDRHGQRRVLLPAAGIGVGAQGALILGAHHGAPAWALFACAVPAGCAPNMAAMVRARWAHLYRGTPALHTALSFESVVDELTFVVGPALAVALSTTAFPEAGPLVAVVLLAVGVLWFAALRGTEPPVRVDGDRRGRSAIRDPGVALSALVLLAGGVIVGTVDVVSVAFAHAQGQPAAAGIVLSAYAVGSAVAGLVFGAVRTRWPLPRLLVLGTAGTALTTVPFLVVSDVLGLSVAVFAAGVFFAPTMIVVLGLVERIVPPARLTEGMTWAVTGLSGGVAVGAALSGRVVDAFGAGGGFAVAIGAGAVAVVIAAVGRPVLARVSSRAGDA</sequence>
<feature type="transmembrane region" description="Helical" evidence="5">
    <location>
        <begin position="359"/>
        <end position="383"/>
    </location>
</feature>
<dbReference type="KEGG" id="sesp:BN6_18050"/>
<dbReference type="SUPFAM" id="SSF103473">
    <property type="entry name" value="MFS general substrate transporter"/>
    <property type="match status" value="1"/>
</dbReference>
<feature type="domain" description="Major facilitator superfamily (MFS) profile" evidence="6">
    <location>
        <begin position="211"/>
        <end position="397"/>
    </location>
</feature>
<feature type="transmembrane region" description="Helical" evidence="5">
    <location>
        <begin position="12"/>
        <end position="38"/>
    </location>
</feature>
<keyword evidence="3 5" id="KW-1133">Transmembrane helix</keyword>
<evidence type="ECO:0000256" key="2">
    <source>
        <dbReference type="ARBA" id="ARBA00022692"/>
    </source>
</evidence>
<reference evidence="7 8" key="1">
    <citation type="journal article" date="2012" name="BMC Genomics">
        <title>Complete genome sequence of Saccharothrix espanaensis DSM 44229T and comparison to the other completely sequenced Pseudonocardiaceae.</title>
        <authorList>
            <person name="Strobel T."/>
            <person name="Al-Dilaimi A."/>
            <person name="Blom J."/>
            <person name="Gessner A."/>
            <person name="Kalinowski J."/>
            <person name="Luzhetska M."/>
            <person name="Puhler A."/>
            <person name="Szczepanowski R."/>
            <person name="Bechthold A."/>
            <person name="Ruckert C."/>
        </authorList>
    </citation>
    <scope>NUCLEOTIDE SEQUENCE [LARGE SCALE GENOMIC DNA]</scope>
    <source>
        <strain evidence="8">ATCC 51144 / DSM 44229 / JCM 9112 / NBRC 15066 / NRRL 15764</strain>
    </source>
</reference>
<dbReference type="Proteomes" id="UP000006281">
    <property type="component" value="Chromosome"/>
</dbReference>
<feature type="transmembrane region" description="Helical" evidence="5">
    <location>
        <begin position="172"/>
        <end position="191"/>
    </location>
</feature>
<dbReference type="AlphaFoldDB" id="K0JTC1"/>
<protein>
    <submittedName>
        <fullName evidence="7">Permease, MFS-type</fullName>
    </submittedName>
</protein>
<dbReference type="GO" id="GO:0022857">
    <property type="term" value="F:transmembrane transporter activity"/>
    <property type="evidence" value="ECO:0007669"/>
    <property type="project" value="InterPro"/>
</dbReference>
<evidence type="ECO:0000256" key="3">
    <source>
        <dbReference type="ARBA" id="ARBA00022989"/>
    </source>
</evidence>
<dbReference type="eggNOG" id="COG2814">
    <property type="taxonomic scope" value="Bacteria"/>
</dbReference>
<gene>
    <name evidence="7" type="ordered locus">BN6_18050</name>
</gene>
<dbReference type="BioCyc" id="SESP1179773:BN6_RS08855-MONOMER"/>
<feature type="transmembrane region" description="Helical" evidence="5">
    <location>
        <begin position="334"/>
        <end position="353"/>
    </location>
</feature>
<dbReference type="PANTHER" id="PTHR23542">
    <property type="match status" value="1"/>
</dbReference>
<dbReference type="InterPro" id="IPR036259">
    <property type="entry name" value="MFS_trans_sf"/>
</dbReference>
<dbReference type="PROSITE" id="PS50850">
    <property type="entry name" value="MFS"/>
    <property type="match status" value="1"/>
</dbReference>
<dbReference type="STRING" id="1179773.BN6_18050"/>
<name>K0JTC1_SACES</name>
<organism evidence="7 8">
    <name type="scientific">Saccharothrix espanaensis (strain ATCC 51144 / DSM 44229 / JCM 9112 / NBRC 15066 / NRRL 15764)</name>
    <dbReference type="NCBI Taxonomy" id="1179773"/>
    <lineage>
        <taxon>Bacteria</taxon>
        <taxon>Bacillati</taxon>
        <taxon>Actinomycetota</taxon>
        <taxon>Actinomycetes</taxon>
        <taxon>Pseudonocardiales</taxon>
        <taxon>Pseudonocardiaceae</taxon>
        <taxon>Saccharothrix</taxon>
    </lineage>
</organism>
<feature type="transmembrane region" description="Helical" evidence="5">
    <location>
        <begin position="44"/>
        <end position="65"/>
    </location>
</feature>
<dbReference type="Pfam" id="PF07690">
    <property type="entry name" value="MFS_1"/>
    <property type="match status" value="2"/>
</dbReference>
<keyword evidence="2 5" id="KW-0812">Transmembrane</keyword>
<dbReference type="InterPro" id="IPR020846">
    <property type="entry name" value="MFS_dom"/>
</dbReference>
<feature type="transmembrane region" description="Helical" evidence="5">
    <location>
        <begin position="102"/>
        <end position="124"/>
    </location>
</feature>
<evidence type="ECO:0000313" key="7">
    <source>
        <dbReference type="EMBL" id="CCH29126.1"/>
    </source>
</evidence>
<dbReference type="RefSeq" id="WP_015099239.1">
    <property type="nucleotide sequence ID" value="NC_019673.1"/>
</dbReference>
<evidence type="ECO:0000256" key="1">
    <source>
        <dbReference type="ARBA" id="ARBA00004651"/>
    </source>
</evidence>
<dbReference type="EMBL" id="HE804045">
    <property type="protein sequence ID" value="CCH29126.1"/>
    <property type="molecule type" value="Genomic_DNA"/>
</dbReference>
<feature type="transmembrane region" description="Helical" evidence="5">
    <location>
        <begin position="77"/>
        <end position="96"/>
    </location>
</feature>
<comment type="subcellular location">
    <subcellularLocation>
        <location evidence="1">Cell membrane</location>
        <topology evidence="1">Multi-pass membrane protein</topology>
    </subcellularLocation>
</comment>
<dbReference type="PANTHER" id="PTHR23542:SF1">
    <property type="entry name" value="MAJOR FACILITATOR SUPERFAMILY (MFS) PROFILE DOMAIN-CONTAINING PROTEIN"/>
    <property type="match status" value="1"/>
</dbReference>
<keyword evidence="4 5" id="KW-0472">Membrane</keyword>
<dbReference type="InterPro" id="IPR011701">
    <property type="entry name" value="MFS"/>
</dbReference>
<evidence type="ECO:0000256" key="4">
    <source>
        <dbReference type="ARBA" id="ARBA00023136"/>
    </source>
</evidence>
<feature type="transmembrane region" description="Helical" evidence="5">
    <location>
        <begin position="244"/>
        <end position="264"/>
    </location>
</feature>
<evidence type="ECO:0000259" key="6">
    <source>
        <dbReference type="PROSITE" id="PS50850"/>
    </source>
</evidence>
<feature type="transmembrane region" description="Helical" evidence="5">
    <location>
        <begin position="212"/>
        <end position="238"/>
    </location>
</feature>
<dbReference type="PATRIC" id="fig|1179773.3.peg.1813"/>
<accession>K0JTC1</accession>
<keyword evidence="8" id="KW-1185">Reference proteome</keyword>
<feature type="transmembrane region" description="Helical" evidence="5">
    <location>
        <begin position="276"/>
        <end position="294"/>
    </location>
</feature>
<dbReference type="GO" id="GO:0005886">
    <property type="term" value="C:plasma membrane"/>
    <property type="evidence" value="ECO:0007669"/>
    <property type="project" value="UniProtKB-SubCell"/>
</dbReference>
<dbReference type="HOGENOM" id="CLU_033532_0_1_11"/>
<feature type="transmembrane region" description="Helical" evidence="5">
    <location>
        <begin position="300"/>
        <end position="322"/>
    </location>
</feature>